<feature type="domain" description="Acylphosphatase-like" evidence="6">
    <location>
        <begin position="14"/>
        <end position="100"/>
    </location>
</feature>
<keyword evidence="8" id="KW-1185">Reference proteome</keyword>
<dbReference type="OrthoDB" id="5295388at2"/>
<accession>A0A219B3T6</accession>
<reference evidence="8" key="1">
    <citation type="submission" date="2017-05" db="EMBL/GenBank/DDBJ databases">
        <authorList>
            <person name="Lin X."/>
        </authorList>
    </citation>
    <scope>NUCLEOTIDE SEQUENCE [LARGE SCALE GENOMIC DNA]</scope>
    <source>
        <strain evidence="8">JLT2012</strain>
    </source>
</reference>
<gene>
    <name evidence="7" type="ORF">B5C34_04830</name>
</gene>
<comment type="similarity">
    <text evidence="1 5">Belongs to the acylphosphatase family.</text>
</comment>
<dbReference type="PROSITE" id="PS00151">
    <property type="entry name" value="ACYLPHOSPHATASE_2"/>
    <property type="match status" value="1"/>
</dbReference>
<evidence type="ECO:0000256" key="3">
    <source>
        <dbReference type="ARBA" id="ARBA00047645"/>
    </source>
</evidence>
<comment type="caution">
    <text evidence="7">The sequence shown here is derived from an EMBL/GenBank/DDBJ whole genome shotgun (WGS) entry which is preliminary data.</text>
</comment>
<feature type="active site" evidence="4">
    <location>
        <position position="47"/>
    </location>
</feature>
<proteinExistence type="inferred from homology"/>
<evidence type="ECO:0000256" key="1">
    <source>
        <dbReference type="ARBA" id="ARBA00005614"/>
    </source>
</evidence>
<dbReference type="InterPro" id="IPR017968">
    <property type="entry name" value="Acylphosphatase_CS"/>
</dbReference>
<feature type="active site" evidence="4">
    <location>
        <position position="29"/>
    </location>
</feature>
<dbReference type="EMBL" id="NFZT01000001">
    <property type="protein sequence ID" value="OWV32844.1"/>
    <property type="molecule type" value="Genomic_DNA"/>
</dbReference>
<dbReference type="Pfam" id="PF00708">
    <property type="entry name" value="Acylphosphatase"/>
    <property type="match status" value="1"/>
</dbReference>
<dbReference type="InterPro" id="IPR020456">
    <property type="entry name" value="Acylphosphatase"/>
</dbReference>
<evidence type="ECO:0000256" key="4">
    <source>
        <dbReference type="PROSITE-ProRule" id="PRU00520"/>
    </source>
</evidence>
<comment type="catalytic activity">
    <reaction evidence="3 4">
        <text>an acyl phosphate + H2O = a carboxylate + phosphate + H(+)</text>
        <dbReference type="Rhea" id="RHEA:14965"/>
        <dbReference type="ChEBI" id="CHEBI:15377"/>
        <dbReference type="ChEBI" id="CHEBI:15378"/>
        <dbReference type="ChEBI" id="CHEBI:29067"/>
        <dbReference type="ChEBI" id="CHEBI:43474"/>
        <dbReference type="ChEBI" id="CHEBI:59918"/>
        <dbReference type="EC" id="3.6.1.7"/>
    </reaction>
</comment>
<dbReference type="Proteomes" id="UP000198462">
    <property type="component" value="Unassembled WGS sequence"/>
</dbReference>
<keyword evidence="4" id="KW-0378">Hydrolase</keyword>
<evidence type="ECO:0000313" key="8">
    <source>
        <dbReference type="Proteomes" id="UP000198462"/>
    </source>
</evidence>
<evidence type="ECO:0000256" key="5">
    <source>
        <dbReference type="RuleBase" id="RU004168"/>
    </source>
</evidence>
<dbReference type="PRINTS" id="PR00112">
    <property type="entry name" value="ACYLPHPHTASE"/>
</dbReference>
<organism evidence="7 8">
    <name type="scientific">Pacificimonas flava</name>
    <dbReference type="NCBI Taxonomy" id="1234595"/>
    <lineage>
        <taxon>Bacteria</taxon>
        <taxon>Pseudomonadati</taxon>
        <taxon>Pseudomonadota</taxon>
        <taxon>Alphaproteobacteria</taxon>
        <taxon>Sphingomonadales</taxon>
        <taxon>Sphingosinicellaceae</taxon>
        <taxon>Pacificimonas</taxon>
    </lineage>
</organism>
<dbReference type="InterPro" id="IPR001792">
    <property type="entry name" value="Acylphosphatase-like_dom"/>
</dbReference>
<dbReference type="EC" id="3.6.1.7" evidence="2 4"/>
<evidence type="ECO:0000259" key="6">
    <source>
        <dbReference type="PROSITE" id="PS51160"/>
    </source>
</evidence>
<protein>
    <recommendedName>
        <fullName evidence="2 4">acylphosphatase</fullName>
        <ecNumber evidence="2 4">3.6.1.7</ecNumber>
    </recommendedName>
</protein>
<dbReference type="GO" id="GO:0003998">
    <property type="term" value="F:acylphosphatase activity"/>
    <property type="evidence" value="ECO:0007669"/>
    <property type="project" value="UniProtKB-EC"/>
</dbReference>
<dbReference type="InterPro" id="IPR036046">
    <property type="entry name" value="Acylphosphatase-like_dom_sf"/>
</dbReference>
<evidence type="ECO:0000256" key="2">
    <source>
        <dbReference type="ARBA" id="ARBA00012150"/>
    </source>
</evidence>
<dbReference type="Gene3D" id="3.30.70.100">
    <property type="match status" value="1"/>
</dbReference>
<dbReference type="PANTHER" id="PTHR47268">
    <property type="entry name" value="ACYLPHOSPHATASE"/>
    <property type="match status" value="1"/>
</dbReference>
<sequence>MSKSSNPPTTFERCERLTVRGRVQGVGYRAWTVRAAKEAGVSGWVRNMEDGTVQALLCGTAHAVEALAERMRAGPPAAGVSGLDRAATDELCVAGFEQRPTASR</sequence>
<name>A0A219B3T6_9SPHN</name>
<evidence type="ECO:0000313" key="7">
    <source>
        <dbReference type="EMBL" id="OWV32844.1"/>
    </source>
</evidence>
<dbReference type="RefSeq" id="WP_088711634.1">
    <property type="nucleotide sequence ID" value="NZ_NFZT01000001.1"/>
</dbReference>
<dbReference type="PANTHER" id="PTHR47268:SF4">
    <property type="entry name" value="ACYLPHOSPHATASE"/>
    <property type="match status" value="1"/>
</dbReference>
<dbReference type="PROSITE" id="PS51160">
    <property type="entry name" value="ACYLPHOSPHATASE_3"/>
    <property type="match status" value="1"/>
</dbReference>
<dbReference type="AlphaFoldDB" id="A0A219B3T6"/>
<dbReference type="SUPFAM" id="SSF54975">
    <property type="entry name" value="Acylphosphatase/BLUF domain-like"/>
    <property type="match status" value="1"/>
</dbReference>